<dbReference type="InterPro" id="IPR036236">
    <property type="entry name" value="Znf_C2H2_sf"/>
</dbReference>
<dbReference type="SMART" id="SM00349">
    <property type="entry name" value="KRAB"/>
    <property type="match status" value="1"/>
</dbReference>
<feature type="domain" description="C2H2-type" evidence="16">
    <location>
        <begin position="258"/>
        <end position="285"/>
    </location>
</feature>
<dbReference type="FunFam" id="3.30.160.60:FF:000939">
    <property type="entry name" value="zinc finger protein 8 isoform X1"/>
    <property type="match status" value="1"/>
</dbReference>
<dbReference type="CDD" id="cd07765">
    <property type="entry name" value="KRAB_A-box"/>
    <property type="match status" value="1"/>
</dbReference>
<evidence type="ECO:0000259" key="17">
    <source>
        <dbReference type="PROSITE" id="PS50805"/>
    </source>
</evidence>
<keyword evidence="9" id="KW-0805">Transcription regulation</keyword>
<evidence type="ECO:0000313" key="19">
    <source>
        <dbReference type="Proteomes" id="UP001610411"/>
    </source>
</evidence>
<dbReference type="FunFam" id="3.30.160.60:FF:001270">
    <property type="entry name" value="zinc finger protein 583 isoform X1"/>
    <property type="match status" value="1"/>
</dbReference>
<evidence type="ECO:0000256" key="10">
    <source>
        <dbReference type="ARBA" id="ARBA00023163"/>
    </source>
</evidence>
<evidence type="ECO:0000256" key="7">
    <source>
        <dbReference type="ARBA" id="ARBA00022833"/>
    </source>
</evidence>
<keyword evidence="6 14" id="KW-0863">Zinc-finger</keyword>
<dbReference type="InterPro" id="IPR001909">
    <property type="entry name" value="KRAB"/>
</dbReference>
<comment type="caution">
    <text evidence="18">The sequence shown here is derived from an EMBL/GenBank/DDBJ whole genome shotgun (WGS) entry which is preliminary data.</text>
</comment>
<keyword evidence="7" id="KW-0862">Zinc</keyword>
<evidence type="ECO:0000256" key="6">
    <source>
        <dbReference type="ARBA" id="ARBA00022771"/>
    </source>
</evidence>
<feature type="region of interest" description="Disordered" evidence="15">
    <location>
        <begin position="488"/>
        <end position="535"/>
    </location>
</feature>
<feature type="domain" description="C2H2-type" evidence="16">
    <location>
        <begin position="314"/>
        <end position="341"/>
    </location>
</feature>
<evidence type="ECO:0000256" key="9">
    <source>
        <dbReference type="ARBA" id="ARBA00023015"/>
    </source>
</evidence>
<evidence type="ECO:0000256" key="2">
    <source>
        <dbReference type="ARBA" id="ARBA00006991"/>
    </source>
</evidence>
<feature type="domain" description="KRAB" evidence="17">
    <location>
        <begin position="25"/>
        <end position="96"/>
    </location>
</feature>
<dbReference type="Gene3D" id="3.30.160.60">
    <property type="entry name" value="Classic Zinc Finger"/>
    <property type="match status" value="7"/>
</dbReference>
<dbReference type="InterPro" id="IPR013087">
    <property type="entry name" value="Znf_C2H2_type"/>
</dbReference>
<proteinExistence type="inferred from homology"/>
<dbReference type="SUPFAM" id="SSF109640">
    <property type="entry name" value="KRAB domain (Kruppel-associated box)"/>
    <property type="match status" value="1"/>
</dbReference>
<keyword evidence="19" id="KW-1185">Reference proteome</keyword>
<evidence type="ECO:0000256" key="12">
    <source>
        <dbReference type="ARBA" id="ARBA00056482"/>
    </source>
</evidence>
<reference evidence="18 19" key="1">
    <citation type="journal article" date="2024" name="G3 (Bethesda)">
        <title>A hybrid genome assembly of the endangered aye-aye (Daubentonia madagascariensis).</title>
        <authorList>
            <person name="Versoza C.J."/>
            <person name="Pfeifer S.P."/>
        </authorList>
    </citation>
    <scope>NUCLEOTIDE SEQUENCE [LARGE SCALE GENOMIC DNA]</scope>
    <source>
        <strain evidence="18">6821</strain>
    </source>
</reference>
<organism evidence="18 19">
    <name type="scientific">Daubentonia madagascariensis</name>
    <name type="common">Aye-aye</name>
    <name type="synonym">Sciurus madagascariensis</name>
    <dbReference type="NCBI Taxonomy" id="31869"/>
    <lineage>
        <taxon>Eukaryota</taxon>
        <taxon>Metazoa</taxon>
        <taxon>Chordata</taxon>
        <taxon>Craniata</taxon>
        <taxon>Vertebrata</taxon>
        <taxon>Euteleostomi</taxon>
        <taxon>Mammalia</taxon>
        <taxon>Eutheria</taxon>
        <taxon>Euarchontoglires</taxon>
        <taxon>Primates</taxon>
        <taxon>Strepsirrhini</taxon>
        <taxon>Chiromyiformes</taxon>
        <taxon>Daubentoniidae</taxon>
        <taxon>Daubentonia</taxon>
    </lineage>
</organism>
<dbReference type="InterPro" id="IPR036051">
    <property type="entry name" value="KRAB_dom_sf"/>
</dbReference>
<comment type="function">
    <text evidence="12">Transcriptional repressor. May modulate BMP and TGF-beta signal transduction, through its interaction with SMAD proteins.</text>
</comment>
<evidence type="ECO:0000256" key="13">
    <source>
        <dbReference type="ARBA" id="ARBA00074019"/>
    </source>
</evidence>
<accession>A0ABD2D802</accession>
<dbReference type="FunFam" id="3.30.160.60:FF:000016">
    <property type="entry name" value="zinc finger protein 37 homolog"/>
    <property type="match status" value="1"/>
</dbReference>
<keyword evidence="11" id="KW-0539">Nucleus</keyword>
<dbReference type="PROSITE" id="PS00028">
    <property type="entry name" value="ZINC_FINGER_C2H2_1"/>
    <property type="match status" value="7"/>
</dbReference>
<keyword evidence="4" id="KW-0479">Metal-binding</keyword>
<dbReference type="PANTHER" id="PTHR24409">
    <property type="entry name" value="ZINC FINGER PROTEIN 142"/>
    <property type="match status" value="1"/>
</dbReference>
<dbReference type="GO" id="GO:0005634">
    <property type="term" value="C:nucleus"/>
    <property type="evidence" value="ECO:0007669"/>
    <property type="project" value="UniProtKB-SubCell"/>
</dbReference>
<dbReference type="PROSITE" id="PS50157">
    <property type="entry name" value="ZINC_FINGER_C2H2_2"/>
    <property type="match status" value="7"/>
</dbReference>
<keyword evidence="10" id="KW-0804">Transcription</keyword>
<dbReference type="FunFam" id="3.30.160.60:FF:001524">
    <property type="entry name" value="Zinc finger protein 8"/>
    <property type="match status" value="1"/>
</dbReference>
<sequence>MDPEEEATAVVMAAGPPAARLQEPVTFRDVAVDFTQEEWGQLDPTQRTLYRDVMLETFGHLLSIGPELPKPEVISQLEQGAELWVAERGTTQGHCPGWEPLQECQASPTEQGLPEEEPARGTEREGFLRDDPCPSLLGEDWESQGQGQALKKDQNNLKQLEFGFKEAPIQDGGYETLRFGENCVLSSNPNPFPEISKKDYFCTYDSQVTNSEHNLSLVNEQTASPGKQPCENSDCLKASSQAVPVTELARSQVQDKPYKCTDCGKSFNHNAHLTVHKRIHTGERPYMCKECGKAFSQNSSLVQHERIHTGDKPYKCAECGKSFCHSTHLTVHRRIHTGEKPYECQDCGRAFNQNSSLGRHKRTHTGEKPYTCSVCGKSFSRTTCLFLHLRTHTEERPYECNHCGKGFRHSSSLAQHQRKHAGEKPFECRQRLIFEQTPALTKHEWAEALGCDPPLSQDERTHQSDRPFKCNQCGKCFIQSSHLIRHQITHTREEEPHGRNRRRREQSFGRSSHLVRHQHSNPRENSASGAKARQPENRALALFDIHEIMQEKNPVHVIGVEEPSVGASMLFDIREST</sequence>
<feature type="domain" description="C2H2-type" evidence="16">
    <location>
        <begin position="286"/>
        <end position="313"/>
    </location>
</feature>
<evidence type="ECO:0000256" key="8">
    <source>
        <dbReference type="ARBA" id="ARBA00022843"/>
    </source>
</evidence>
<comment type="subcellular location">
    <subcellularLocation>
        <location evidence="1">Nucleus</location>
    </subcellularLocation>
</comment>
<feature type="domain" description="C2H2-type" evidence="16">
    <location>
        <begin position="370"/>
        <end position="397"/>
    </location>
</feature>
<dbReference type="SMART" id="SM00355">
    <property type="entry name" value="ZnF_C2H2"/>
    <property type="match status" value="7"/>
</dbReference>
<evidence type="ECO:0000256" key="11">
    <source>
        <dbReference type="ARBA" id="ARBA00023242"/>
    </source>
</evidence>
<evidence type="ECO:0000313" key="18">
    <source>
        <dbReference type="EMBL" id="KAL2762658.1"/>
    </source>
</evidence>
<dbReference type="PROSITE" id="PS50805">
    <property type="entry name" value="KRAB"/>
    <property type="match status" value="1"/>
</dbReference>
<evidence type="ECO:0000256" key="15">
    <source>
        <dbReference type="SAM" id="MobiDB-lite"/>
    </source>
</evidence>
<feature type="domain" description="C2H2-type" evidence="16">
    <location>
        <begin position="468"/>
        <end position="495"/>
    </location>
</feature>
<dbReference type="Pfam" id="PF00096">
    <property type="entry name" value="zf-C2H2"/>
    <property type="match status" value="7"/>
</dbReference>
<feature type="domain" description="C2H2-type" evidence="16">
    <location>
        <begin position="398"/>
        <end position="425"/>
    </location>
</feature>
<evidence type="ECO:0000256" key="3">
    <source>
        <dbReference type="ARBA" id="ARBA00022499"/>
    </source>
</evidence>
<dbReference type="Gene3D" id="6.10.140.140">
    <property type="match status" value="1"/>
</dbReference>
<dbReference type="Pfam" id="PF01352">
    <property type="entry name" value="KRAB"/>
    <property type="match status" value="1"/>
</dbReference>
<dbReference type="GO" id="GO:0006355">
    <property type="term" value="P:regulation of DNA-templated transcription"/>
    <property type="evidence" value="ECO:0007669"/>
    <property type="project" value="UniProtKB-ARBA"/>
</dbReference>
<feature type="domain" description="C2H2-type" evidence="16">
    <location>
        <begin position="342"/>
        <end position="369"/>
    </location>
</feature>
<dbReference type="AlphaFoldDB" id="A0ABD2D802"/>
<dbReference type="SUPFAM" id="SSF57667">
    <property type="entry name" value="beta-beta-alpha zinc fingers"/>
    <property type="match status" value="4"/>
</dbReference>
<evidence type="ECO:0000256" key="14">
    <source>
        <dbReference type="PROSITE-ProRule" id="PRU00042"/>
    </source>
</evidence>
<gene>
    <name evidence="18" type="ORF">WCI35_031082</name>
</gene>
<dbReference type="GO" id="GO:0008270">
    <property type="term" value="F:zinc ion binding"/>
    <property type="evidence" value="ECO:0007669"/>
    <property type="project" value="UniProtKB-KW"/>
</dbReference>
<feature type="compositionally biased region" description="Basic and acidic residues" evidence="15">
    <location>
        <begin position="117"/>
        <end position="132"/>
    </location>
</feature>
<keyword evidence="8" id="KW-0832">Ubl conjugation</keyword>
<dbReference type="PANTHER" id="PTHR24409:SF331">
    <property type="entry name" value="ZINC FINGER PROTEIN 322A"/>
    <property type="match status" value="1"/>
</dbReference>
<evidence type="ECO:0000256" key="5">
    <source>
        <dbReference type="ARBA" id="ARBA00022737"/>
    </source>
</evidence>
<protein>
    <recommendedName>
        <fullName evidence="13">Zinc finger protein 8</fullName>
    </recommendedName>
</protein>
<dbReference type="FunFam" id="3.30.160.60:FF:002121">
    <property type="entry name" value="zinc finger protein 8"/>
    <property type="match status" value="1"/>
</dbReference>
<evidence type="ECO:0000259" key="16">
    <source>
        <dbReference type="PROSITE" id="PS50157"/>
    </source>
</evidence>
<keyword evidence="3" id="KW-1017">Isopeptide bond</keyword>
<evidence type="ECO:0000256" key="4">
    <source>
        <dbReference type="ARBA" id="ARBA00022723"/>
    </source>
</evidence>
<keyword evidence="5" id="KW-0677">Repeat</keyword>
<dbReference type="FunFam" id="3.30.160.60:FF:000951">
    <property type="entry name" value="Zinc finger protein 8"/>
    <property type="match status" value="2"/>
</dbReference>
<comment type="similarity">
    <text evidence="2">Belongs to the krueppel C2H2-type zinc-finger protein family.</text>
</comment>
<evidence type="ECO:0000256" key="1">
    <source>
        <dbReference type="ARBA" id="ARBA00004123"/>
    </source>
</evidence>
<feature type="region of interest" description="Disordered" evidence="15">
    <location>
        <begin position="102"/>
        <end position="150"/>
    </location>
</feature>
<name>A0ABD2D802_DAUMA</name>
<dbReference type="Proteomes" id="UP001610411">
    <property type="component" value="Unassembled WGS sequence"/>
</dbReference>
<dbReference type="EMBL" id="JBFSEQ010000013">
    <property type="protein sequence ID" value="KAL2762658.1"/>
    <property type="molecule type" value="Genomic_DNA"/>
</dbReference>